<dbReference type="InterPro" id="IPR049326">
    <property type="entry name" value="Rhodopsin_dom_fungi"/>
</dbReference>
<evidence type="ECO:0000313" key="9">
    <source>
        <dbReference type="EMBL" id="PSN66629.1"/>
    </source>
</evidence>
<feature type="transmembrane region" description="Helical" evidence="7">
    <location>
        <begin position="168"/>
        <end position="194"/>
    </location>
</feature>
<dbReference type="OrthoDB" id="2988756at2759"/>
<organism evidence="9 10">
    <name type="scientific">Corynespora cassiicola Philippines</name>
    <dbReference type="NCBI Taxonomy" id="1448308"/>
    <lineage>
        <taxon>Eukaryota</taxon>
        <taxon>Fungi</taxon>
        <taxon>Dikarya</taxon>
        <taxon>Ascomycota</taxon>
        <taxon>Pezizomycotina</taxon>
        <taxon>Dothideomycetes</taxon>
        <taxon>Pleosporomycetidae</taxon>
        <taxon>Pleosporales</taxon>
        <taxon>Corynesporascaceae</taxon>
        <taxon>Corynespora</taxon>
    </lineage>
</organism>
<dbReference type="EMBL" id="KZ678135">
    <property type="protein sequence ID" value="PSN66629.1"/>
    <property type="molecule type" value="Genomic_DNA"/>
</dbReference>
<feature type="transmembrane region" description="Helical" evidence="7">
    <location>
        <begin position="89"/>
        <end position="114"/>
    </location>
</feature>
<accession>A0A2T2NMN2</accession>
<keyword evidence="4 7" id="KW-0472">Membrane</keyword>
<evidence type="ECO:0000256" key="1">
    <source>
        <dbReference type="ARBA" id="ARBA00004141"/>
    </source>
</evidence>
<feature type="region of interest" description="Disordered" evidence="6">
    <location>
        <begin position="273"/>
        <end position="344"/>
    </location>
</feature>
<protein>
    <recommendedName>
        <fullName evidence="8">Rhodopsin domain-containing protein</fullName>
    </recommendedName>
</protein>
<dbReference type="GO" id="GO:0016020">
    <property type="term" value="C:membrane"/>
    <property type="evidence" value="ECO:0007669"/>
    <property type="project" value="UniProtKB-SubCell"/>
</dbReference>
<feature type="transmembrane region" description="Helical" evidence="7">
    <location>
        <begin position="44"/>
        <end position="69"/>
    </location>
</feature>
<evidence type="ECO:0000256" key="6">
    <source>
        <dbReference type="SAM" id="MobiDB-lite"/>
    </source>
</evidence>
<feature type="transmembrane region" description="Helical" evidence="7">
    <location>
        <begin position="242"/>
        <end position="263"/>
    </location>
</feature>
<evidence type="ECO:0000313" key="10">
    <source>
        <dbReference type="Proteomes" id="UP000240883"/>
    </source>
</evidence>
<keyword evidence="10" id="KW-1185">Reference proteome</keyword>
<keyword evidence="3 7" id="KW-1133">Transmembrane helix</keyword>
<feature type="compositionally biased region" description="Basic and acidic residues" evidence="6">
    <location>
        <begin position="293"/>
        <end position="316"/>
    </location>
</feature>
<dbReference type="AlphaFoldDB" id="A0A2T2NMN2"/>
<proteinExistence type="inferred from homology"/>
<comment type="subcellular location">
    <subcellularLocation>
        <location evidence="1">Membrane</location>
        <topology evidence="1">Multi-pass membrane protein</topology>
    </subcellularLocation>
</comment>
<dbReference type="InterPro" id="IPR052337">
    <property type="entry name" value="SAT4-like"/>
</dbReference>
<dbReference type="Pfam" id="PF20684">
    <property type="entry name" value="Fung_rhodopsin"/>
    <property type="match status" value="1"/>
</dbReference>
<feature type="compositionally biased region" description="Polar residues" evidence="6">
    <location>
        <begin position="317"/>
        <end position="335"/>
    </location>
</feature>
<feature type="transmembrane region" description="Helical" evidence="7">
    <location>
        <begin position="126"/>
        <end position="148"/>
    </location>
</feature>
<evidence type="ECO:0000256" key="5">
    <source>
        <dbReference type="ARBA" id="ARBA00038359"/>
    </source>
</evidence>
<reference evidence="9 10" key="1">
    <citation type="journal article" date="2018" name="Front. Microbiol.">
        <title>Genome-Wide Analysis of Corynespora cassiicola Leaf Fall Disease Putative Effectors.</title>
        <authorList>
            <person name="Lopez D."/>
            <person name="Ribeiro S."/>
            <person name="Label P."/>
            <person name="Fumanal B."/>
            <person name="Venisse J.S."/>
            <person name="Kohler A."/>
            <person name="de Oliveira R.R."/>
            <person name="Labutti K."/>
            <person name="Lipzen A."/>
            <person name="Lail K."/>
            <person name="Bauer D."/>
            <person name="Ohm R.A."/>
            <person name="Barry K.W."/>
            <person name="Spatafora J."/>
            <person name="Grigoriev I.V."/>
            <person name="Martin F.M."/>
            <person name="Pujade-Renaud V."/>
        </authorList>
    </citation>
    <scope>NUCLEOTIDE SEQUENCE [LARGE SCALE GENOMIC DNA]</scope>
    <source>
        <strain evidence="9 10">Philippines</strain>
    </source>
</reference>
<keyword evidence="2 7" id="KW-0812">Transmembrane</keyword>
<name>A0A2T2NMN2_CORCC</name>
<evidence type="ECO:0000256" key="7">
    <source>
        <dbReference type="SAM" id="Phobius"/>
    </source>
</evidence>
<gene>
    <name evidence="9" type="ORF">BS50DRAFT_370271</name>
</gene>
<dbReference type="PANTHER" id="PTHR33048">
    <property type="entry name" value="PTH11-LIKE INTEGRAL MEMBRANE PROTEIN (AFU_ORTHOLOGUE AFUA_5G11245)"/>
    <property type="match status" value="1"/>
</dbReference>
<feature type="transmembrane region" description="Helical" evidence="7">
    <location>
        <begin position="206"/>
        <end position="230"/>
    </location>
</feature>
<evidence type="ECO:0000256" key="3">
    <source>
        <dbReference type="ARBA" id="ARBA00022989"/>
    </source>
</evidence>
<evidence type="ECO:0000256" key="4">
    <source>
        <dbReference type="ARBA" id="ARBA00023136"/>
    </source>
</evidence>
<comment type="similarity">
    <text evidence="5">Belongs to the SAT4 family.</text>
</comment>
<feature type="domain" description="Rhodopsin" evidence="8">
    <location>
        <begin position="23"/>
        <end position="264"/>
    </location>
</feature>
<feature type="compositionally biased region" description="Low complexity" evidence="6">
    <location>
        <begin position="273"/>
        <end position="284"/>
    </location>
</feature>
<evidence type="ECO:0000259" key="8">
    <source>
        <dbReference type="Pfam" id="PF20684"/>
    </source>
</evidence>
<dbReference type="PANTHER" id="PTHR33048:SF152">
    <property type="entry name" value="INTEGRAL MEMBRANE PROTEIN"/>
    <property type="match status" value="1"/>
</dbReference>
<evidence type="ECO:0000256" key="2">
    <source>
        <dbReference type="ARBA" id="ARBA00022692"/>
    </source>
</evidence>
<dbReference type="Proteomes" id="UP000240883">
    <property type="component" value="Unassembled WGS sequence"/>
</dbReference>
<sequence length="344" mass="38415">MATETTIECRAEYAVGTLIFVLRWFTRTKMVGIRGWGWEDFFSVSAWVFFTLIYAMVEFLAVMGAPIAMNQEQREALPPEMRVTMREGAKAMFSSFFFLIMEVWSLKGCLVFLYLRLTRSTAIHTYVIVVGCISAVSCVVAIITQFTHCLPLHRNWQILPDPGKECSAGIIINIVIAVGNVLTDGLLLVVPVIMLKDVQMPIWRKIRIGFLLSLGLFVMGMATARCILSIGSSVEVALASVWAQREAIVAIFAVNAPVLNNLFKSEIWSTKKSSSHSYGYSKNSTPSGNSSGLDRKKPKYEIYKMTDIERSSKESTSELVNVQNKAVPSHWQNTGVPKDPSYQV</sequence>